<sequence>MYSTRRTSGSHSALPPPDSVLLPPASVLIPPDSSFPHRRIPDSRLIVAPRVPHVTIQFFTRQGLLRLVLFGSPLASFVLVAKGFSQVEGIDFDEIFSPVVRYETVRLMFATAALENWCFLALDVVSAFLYGKFDEEIYMQLPEGFMQKGQERKVLRLKRSLYGLKQAALSWWKELQASMKTIGFKRLFADAGIFIHRNKETGLIVIAIIYVDDGIFMGPDRAYAQKKKAEFMVKWECRDLGNAKEFLGMRIRKIGHKILLDQVLYLTKVLERFGMTNAKIAYTPLPTGWQPTENTAPGNSQIRSKFQQVIGSLLYLMIGTRPDISYAVVKLSQHSANPSQEHLDKALYICRYLLETRNYALVYNGALNQGLEAYTDSDWAADTIKRRSQTGYFMVLASCIVCWVSRAQKTVALSSTEAEIHGSVRLLSTSHVDLESL</sequence>
<dbReference type="SUPFAM" id="SSF56672">
    <property type="entry name" value="DNA/RNA polymerases"/>
    <property type="match status" value="1"/>
</dbReference>
<dbReference type="PANTHER" id="PTHR11439">
    <property type="entry name" value="GAG-POL-RELATED RETROTRANSPOSON"/>
    <property type="match status" value="1"/>
</dbReference>
<dbReference type="InterPro" id="IPR013103">
    <property type="entry name" value="RVT_2"/>
</dbReference>
<dbReference type="PANTHER" id="PTHR11439:SF440">
    <property type="entry name" value="INTEGRASE CATALYTIC DOMAIN-CONTAINING PROTEIN"/>
    <property type="match status" value="1"/>
</dbReference>
<comment type="caution">
    <text evidence="2">The sequence shown here is derived from an EMBL/GenBank/DDBJ whole genome shotgun (WGS) entry which is preliminary data.</text>
</comment>
<keyword evidence="3" id="KW-1185">Reference proteome</keyword>
<organism evidence="2 3">
    <name type="scientific">Lyophyllum shimeji</name>
    <name type="common">Hon-shimeji</name>
    <name type="synonym">Tricholoma shimeji</name>
    <dbReference type="NCBI Taxonomy" id="47721"/>
    <lineage>
        <taxon>Eukaryota</taxon>
        <taxon>Fungi</taxon>
        <taxon>Dikarya</taxon>
        <taxon>Basidiomycota</taxon>
        <taxon>Agaricomycotina</taxon>
        <taxon>Agaricomycetes</taxon>
        <taxon>Agaricomycetidae</taxon>
        <taxon>Agaricales</taxon>
        <taxon>Tricholomatineae</taxon>
        <taxon>Lyophyllaceae</taxon>
        <taxon>Lyophyllum</taxon>
    </lineage>
</organism>
<accession>A0A9P3PSB4</accession>
<reference evidence="2" key="1">
    <citation type="submission" date="2022-07" db="EMBL/GenBank/DDBJ databases">
        <title>The genome of Lyophyllum shimeji provides insight into the initial evolution of ectomycorrhizal fungal genome.</title>
        <authorList>
            <person name="Kobayashi Y."/>
            <person name="Shibata T."/>
            <person name="Hirakawa H."/>
            <person name="Shigenobu S."/>
            <person name="Nishiyama T."/>
            <person name="Yamada A."/>
            <person name="Hasebe M."/>
            <person name="Kawaguchi M."/>
        </authorList>
    </citation>
    <scope>NUCLEOTIDE SEQUENCE</scope>
    <source>
        <strain evidence="2">AT787</strain>
    </source>
</reference>
<dbReference type="Pfam" id="PF07727">
    <property type="entry name" value="RVT_2"/>
    <property type="match status" value="1"/>
</dbReference>
<gene>
    <name evidence="2" type="ORF">LshimejAT787_0903350</name>
</gene>
<evidence type="ECO:0000259" key="1">
    <source>
        <dbReference type="Pfam" id="PF07727"/>
    </source>
</evidence>
<evidence type="ECO:0000313" key="3">
    <source>
        <dbReference type="Proteomes" id="UP001063166"/>
    </source>
</evidence>
<evidence type="ECO:0000313" key="2">
    <source>
        <dbReference type="EMBL" id="GLB41120.1"/>
    </source>
</evidence>
<name>A0A9P3PSB4_LYOSH</name>
<protein>
    <submittedName>
        <fullName evidence="2">Mitochondrial protein</fullName>
    </submittedName>
</protein>
<feature type="domain" description="Reverse transcriptase Ty1/copia-type" evidence="1">
    <location>
        <begin position="79"/>
        <end position="285"/>
    </location>
</feature>
<dbReference type="InterPro" id="IPR043502">
    <property type="entry name" value="DNA/RNA_pol_sf"/>
</dbReference>
<proteinExistence type="predicted"/>
<dbReference type="Proteomes" id="UP001063166">
    <property type="component" value="Unassembled WGS sequence"/>
</dbReference>
<dbReference type="AlphaFoldDB" id="A0A9P3PSB4"/>
<dbReference type="OrthoDB" id="3042977at2759"/>
<dbReference type="EMBL" id="BRPK01000009">
    <property type="protein sequence ID" value="GLB41120.1"/>
    <property type="molecule type" value="Genomic_DNA"/>
</dbReference>
<dbReference type="CDD" id="cd09272">
    <property type="entry name" value="RNase_HI_RT_Ty1"/>
    <property type="match status" value="1"/>
</dbReference>